<gene>
    <name evidence="3" type="ORF">EUBDOL_00135</name>
</gene>
<dbReference type="Gene3D" id="3.90.70.10">
    <property type="entry name" value="Cysteine proteinases"/>
    <property type="match status" value="1"/>
</dbReference>
<reference evidence="3 4" key="1">
    <citation type="submission" date="2007-09" db="EMBL/GenBank/DDBJ databases">
        <title>Draft genome sequence of Eubacterium dolichum (DSM 3991).</title>
        <authorList>
            <person name="Sudarsanam P."/>
            <person name="Ley R."/>
            <person name="Guruge J."/>
            <person name="Turnbaugh P.J."/>
            <person name="Mahowald M."/>
            <person name="Liep D."/>
            <person name="Gordon J."/>
        </authorList>
    </citation>
    <scope>NUCLEOTIDE SEQUENCE [LARGE SCALE GENOMIC DNA]</scope>
    <source>
        <strain evidence="3 4">DSM 3991</strain>
    </source>
</reference>
<dbReference type="EMBL" id="ABAW02000010">
    <property type="protein sequence ID" value="EDP12227.1"/>
    <property type="molecule type" value="Genomic_DNA"/>
</dbReference>
<sequence>MTMKKVLAIFCCTVLLCACSVNETNKEEENQGNYTDEMKISYALDLSEEDGADSAEREGDHPKSPYFNQIDFYNLESTDTLTILPKFKTMQQTSEWSCGVVASLMVMNYFDRLDQFNEKSLAEMRYNELEPEATSLASIEKIFDEVGGFETTSTFDYADKMDEISLEMIESTLKEGYPMIVAWNDWGGHWQVIIGYDNMGTKTTQDDVIIVADSYDTTDHNQDGYGVYGAERFFYNWTMYDFFENMGVENERDCLFLIARPN</sequence>
<evidence type="ECO:0000259" key="2">
    <source>
        <dbReference type="Pfam" id="PF13529"/>
    </source>
</evidence>
<evidence type="ECO:0000256" key="1">
    <source>
        <dbReference type="SAM" id="SignalP"/>
    </source>
</evidence>
<accession>A8R803</accession>
<keyword evidence="1" id="KW-0732">Signal</keyword>
<dbReference type="AlphaFoldDB" id="A8R803"/>
<comment type="caution">
    <text evidence="3">The sequence shown here is derived from an EMBL/GenBank/DDBJ whole genome shotgun (WGS) entry which is preliminary data.</text>
</comment>
<protein>
    <recommendedName>
        <fullName evidence="2">Peptidase C39-like domain-containing protein</fullName>
    </recommendedName>
</protein>
<name>A8R803_9FIRM</name>
<dbReference type="Proteomes" id="UP000004090">
    <property type="component" value="Unassembled WGS sequence"/>
</dbReference>
<dbReference type="Pfam" id="PF13529">
    <property type="entry name" value="Peptidase_C39_2"/>
    <property type="match status" value="1"/>
</dbReference>
<feature type="chain" id="PRO_5039438018" description="Peptidase C39-like domain-containing protein" evidence="1">
    <location>
        <begin position="24"/>
        <end position="262"/>
    </location>
</feature>
<organism evidence="3 4">
    <name type="scientific">Amedibacillus dolichus DSM 3991</name>
    <dbReference type="NCBI Taxonomy" id="428127"/>
    <lineage>
        <taxon>Bacteria</taxon>
        <taxon>Bacillati</taxon>
        <taxon>Bacillota</taxon>
        <taxon>Erysipelotrichia</taxon>
        <taxon>Erysipelotrichales</taxon>
        <taxon>Erysipelotrichaceae</taxon>
        <taxon>Amedibacillus</taxon>
    </lineage>
</organism>
<reference evidence="3 4" key="2">
    <citation type="submission" date="2007-09" db="EMBL/GenBank/DDBJ databases">
        <authorList>
            <person name="Fulton L."/>
            <person name="Clifton S."/>
            <person name="Fulton B."/>
            <person name="Xu J."/>
            <person name="Minx P."/>
            <person name="Pepin K.H."/>
            <person name="Johnson M."/>
            <person name="Thiruvilangam P."/>
            <person name="Bhonagiri V."/>
            <person name="Nash W.E."/>
            <person name="Mardis E.R."/>
            <person name="Wilson R.K."/>
        </authorList>
    </citation>
    <scope>NUCLEOTIDE SEQUENCE [LARGE SCALE GENOMIC DNA]</scope>
    <source>
        <strain evidence="3 4">DSM 3991</strain>
    </source>
</reference>
<dbReference type="HOGENOM" id="CLU_067524_1_0_9"/>
<evidence type="ECO:0000313" key="3">
    <source>
        <dbReference type="EMBL" id="EDP12227.1"/>
    </source>
</evidence>
<dbReference type="eggNOG" id="COG3271">
    <property type="taxonomic scope" value="Bacteria"/>
</dbReference>
<feature type="domain" description="Peptidase C39-like" evidence="2">
    <location>
        <begin position="87"/>
        <end position="215"/>
    </location>
</feature>
<proteinExistence type="predicted"/>
<dbReference type="InterPro" id="IPR039564">
    <property type="entry name" value="Peptidase_C39-like"/>
</dbReference>
<dbReference type="PROSITE" id="PS51257">
    <property type="entry name" value="PROKAR_LIPOPROTEIN"/>
    <property type="match status" value="1"/>
</dbReference>
<feature type="signal peptide" evidence="1">
    <location>
        <begin position="1"/>
        <end position="23"/>
    </location>
</feature>
<evidence type="ECO:0000313" key="4">
    <source>
        <dbReference type="Proteomes" id="UP000004090"/>
    </source>
</evidence>